<dbReference type="InterPro" id="IPR052450">
    <property type="entry name" value="TRBD-Containing_Protein"/>
</dbReference>
<protein>
    <recommendedName>
        <fullName evidence="4">Myb-like domain-containing protein</fullName>
    </recommendedName>
</protein>
<evidence type="ECO:0008006" key="4">
    <source>
        <dbReference type="Google" id="ProtNLM"/>
    </source>
</evidence>
<dbReference type="Gene3D" id="1.10.246.220">
    <property type="match status" value="1"/>
</dbReference>
<name>A0A7S1BIU0_9STRA</name>
<keyword evidence="1" id="KW-0539">Nucleus</keyword>
<dbReference type="PANTHER" id="PTHR46734">
    <property type="entry name" value="TELOMERIC REPEAT-BINDING FACTOR 1 TERF1"/>
    <property type="match status" value="1"/>
</dbReference>
<evidence type="ECO:0000256" key="2">
    <source>
        <dbReference type="SAM" id="MobiDB-lite"/>
    </source>
</evidence>
<feature type="compositionally biased region" description="Polar residues" evidence="2">
    <location>
        <begin position="353"/>
        <end position="362"/>
    </location>
</feature>
<dbReference type="CDD" id="cd11660">
    <property type="entry name" value="SANT_TRF"/>
    <property type="match status" value="1"/>
</dbReference>
<feature type="compositionally biased region" description="Polar residues" evidence="2">
    <location>
        <begin position="300"/>
        <end position="309"/>
    </location>
</feature>
<evidence type="ECO:0000256" key="1">
    <source>
        <dbReference type="ARBA" id="ARBA00023242"/>
    </source>
</evidence>
<feature type="compositionally biased region" description="Polar residues" evidence="2">
    <location>
        <begin position="460"/>
        <end position="469"/>
    </location>
</feature>
<dbReference type="InterPro" id="IPR009057">
    <property type="entry name" value="Homeodomain-like_sf"/>
</dbReference>
<dbReference type="EMBL" id="HBFR01020342">
    <property type="protein sequence ID" value="CAD8887445.1"/>
    <property type="molecule type" value="Transcribed_RNA"/>
</dbReference>
<feature type="region of interest" description="Disordered" evidence="2">
    <location>
        <begin position="426"/>
        <end position="469"/>
    </location>
</feature>
<feature type="region of interest" description="Disordered" evidence="2">
    <location>
        <begin position="353"/>
        <end position="409"/>
    </location>
</feature>
<organism evidence="3">
    <name type="scientific">Corethron hystrix</name>
    <dbReference type="NCBI Taxonomy" id="216773"/>
    <lineage>
        <taxon>Eukaryota</taxon>
        <taxon>Sar</taxon>
        <taxon>Stramenopiles</taxon>
        <taxon>Ochrophyta</taxon>
        <taxon>Bacillariophyta</taxon>
        <taxon>Coscinodiscophyceae</taxon>
        <taxon>Corethrophycidae</taxon>
        <taxon>Corethrales</taxon>
        <taxon>Corethraceae</taxon>
        <taxon>Corethron</taxon>
    </lineage>
</organism>
<sequence>MAAIQTMNKNEAPQIDVPDDQGFGPICLFDSIEYFSYTRNKEALSFFLNSVDITDDIKRTRLGSRLRVFDVQMTFKVLTEQIEDASEKDWEHAITKLIRIRENLLRKDAGHVIYPRFRTKAPFAASIKLSMYENMENETLDQKDINTGLSKSYYFCDQTEDGPFRSISIHCRAMQALGFLRHRLRSNRAAKGEFSPSRYMEIAAKVDNPCVEQFLLRALVISDGVHRYNSDDEIEKILSSPDFSVSVFQEAIRNYLHEIEIAALGRPVLREINYIPIAIDQNNTIERNDRISSPYDSGVVIQSKNANRSSDGERKLDYVSEQDDNCSNSSDKFQELELAENDKYLDQTNENNRQYENESTVHNPKALRRNPRPSRHNESQNGDSGNGNFRTYDLRRSRRHHKNRTLTSLNQARQLCREVEDPLPPSLQAAVRTERPQKKTKLGGRILPPASFDSQDDPLESSSVDESTTSKIIGLTSPTSGLVRRPHVKYVQEETNRPRKKFFTIKEKHALKEGLFIFGYNDKNKWTKILDHFADIFHAERTNVALKDCFRTMVKRGEIKKDKNGDFFIRGKNICLLT</sequence>
<dbReference type="PANTHER" id="PTHR46734:SF1">
    <property type="entry name" value="TELOMERIC REPEAT-BINDING FACTOR 1"/>
    <property type="match status" value="1"/>
</dbReference>
<feature type="compositionally biased region" description="Basic residues" evidence="2">
    <location>
        <begin position="365"/>
        <end position="374"/>
    </location>
</feature>
<gene>
    <name evidence="3" type="ORF">CHYS00102_LOCUS14643</name>
</gene>
<feature type="compositionally biased region" description="Polar residues" evidence="2">
    <location>
        <begin position="379"/>
        <end position="389"/>
    </location>
</feature>
<feature type="region of interest" description="Disordered" evidence="2">
    <location>
        <begin position="295"/>
        <end position="314"/>
    </location>
</feature>
<proteinExistence type="predicted"/>
<evidence type="ECO:0000313" key="3">
    <source>
        <dbReference type="EMBL" id="CAD8887445.1"/>
    </source>
</evidence>
<dbReference type="SUPFAM" id="SSF46689">
    <property type="entry name" value="Homeodomain-like"/>
    <property type="match status" value="1"/>
</dbReference>
<reference evidence="3" key="1">
    <citation type="submission" date="2021-01" db="EMBL/GenBank/DDBJ databases">
        <authorList>
            <person name="Corre E."/>
            <person name="Pelletier E."/>
            <person name="Niang G."/>
            <person name="Scheremetjew M."/>
            <person name="Finn R."/>
            <person name="Kale V."/>
            <person name="Holt S."/>
            <person name="Cochrane G."/>
            <person name="Meng A."/>
            <person name="Brown T."/>
            <person name="Cohen L."/>
        </authorList>
    </citation>
    <scope>NUCLEOTIDE SEQUENCE</scope>
    <source>
        <strain evidence="3">308</strain>
    </source>
</reference>
<accession>A0A7S1BIU0</accession>
<dbReference type="AlphaFoldDB" id="A0A7S1BIU0"/>